<feature type="transmembrane region" description="Helical" evidence="8">
    <location>
        <begin position="301"/>
        <end position="320"/>
    </location>
</feature>
<feature type="transmembrane region" description="Helical" evidence="8">
    <location>
        <begin position="274"/>
        <end position="295"/>
    </location>
</feature>
<evidence type="ECO:0000256" key="1">
    <source>
        <dbReference type="ARBA" id="ARBA00004651"/>
    </source>
</evidence>
<keyword evidence="4 8" id="KW-1003">Cell membrane</keyword>
<evidence type="ECO:0000256" key="2">
    <source>
        <dbReference type="ARBA" id="ARBA00010100"/>
    </source>
</evidence>
<keyword evidence="7 8" id="KW-0472">Membrane</keyword>
<evidence type="ECO:0000313" key="10">
    <source>
        <dbReference type="Proteomes" id="UP001589862"/>
    </source>
</evidence>
<comment type="function">
    <text evidence="8">Uptake of L-lactate across the membrane. Can also transport D-lactate and glycolate.</text>
</comment>
<reference evidence="9 10" key="1">
    <citation type="submission" date="2024-09" db="EMBL/GenBank/DDBJ databases">
        <authorList>
            <person name="Sun Q."/>
            <person name="Mori K."/>
        </authorList>
    </citation>
    <scope>NUCLEOTIDE SEQUENCE [LARGE SCALE GENOMIC DNA]</scope>
    <source>
        <strain evidence="9 10">NCAIM B.02604</strain>
    </source>
</reference>
<gene>
    <name evidence="9" type="ORF">ACFFFR_08170</name>
</gene>
<feature type="transmembrane region" description="Helical" evidence="8">
    <location>
        <begin position="368"/>
        <end position="393"/>
    </location>
</feature>
<organism evidence="9 10">
    <name type="scientific">Micrococcoides hystricis</name>
    <dbReference type="NCBI Taxonomy" id="1572761"/>
    <lineage>
        <taxon>Bacteria</taxon>
        <taxon>Bacillati</taxon>
        <taxon>Actinomycetota</taxon>
        <taxon>Actinomycetes</taxon>
        <taxon>Micrococcales</taxon>
        <taxon>Micrococcaceae</taxon>
        <taxon>Micrococcoides</taxon>
    </lineage>
</organism>
<name>A0ABV6PD97_9MICC</name>
<accession>A0ABV6PD97</accession>
<dbReference type="InterPro" id="IPR003804">
    <property type="entry name" value="Lactate_perm"/>
</dbReference>
<dbReference type="EMBL" id="JBHLUB010000030">
    <property type="protein sequence ID" value="MFC0582352.1"/>
    <property type="molecule type" value="Genomic_DNA"/>
</dbReference>
<evidence type="ECO:0000256" key="5">
    <source>
        <dbReference type="ARBA" id="ARBA00022692"/>
    </source>
</evidence>
<feature type="transmembrane region" description="Helical" evidence="8">
    <location>
        <begin position="59"/>
        <end position="77"/>
    </location>
</feature>
<evidence type="ECO:0000256" key="6">
    <source>
        <dbReference type="ARBA" id="ARBA00022989"/>
    </source>
</evidence>
<protein>
    <recommendedName>
        <fullName evidence="8">L-lactate permease</fullName>
    </recommendedName>
</protein>
<comment type="subcellular location">
    <subcellularLocation>
        <location evidence="1 8">Cell membrane</location>
        <topology evidence="1 8">Multi-pass membrane protein</topology>
    </subcellularLocation>
</comment>
<feature type="transmembrane region" description="Helical" evidence="8">
    <location>
        <begin position="459"/>
        <end position="477"/>
    </location>
</feature>
<comment type="caution">
    <text evidence="9">The sequence shown here is derived from an EMBL/GenBank/DDBJ whole genome shotgun (WGS) entry which is preliminary data.</text>
</comment>
<keyword evidence="10" id="KW-1185">Reference proteome</keyword>
<keyword evidence="3 8" id="KW-0813">Transport</keyword>
<sequence length="482" mass="49906">MLTILAAAPLILTIVLLLTAKSGWVAPLVGLVSSAAVSMLVFHKSFGDLGVALGGGSRMIIEVLSIIGGGVLLSRVLDASGAQRTLAQWLAYSAGGMVATTFLMTHGVIPFIESVTGFGVSVLIGLPLLIQLGFSPIRAAMLTVLGLTISAWGSMAPGTLLASRLADVPLQDLGMATAQVNWIAPLISGLVIPFVALDRTTRKARARQMLIGGTMGLTLSAFVLMANAIFGTPVAGALGALLNTMLLLAVMALRRKNRRRRTGEARAKNPVTSAGKAFAPYMVLIGGLIAAQFLFPALASPAIWLCIAAIAAVFIQRDWMVAADLNSPSRVGRFLLAAVKLWVSVAIPTGLYMALGTIFASGGLAEQLAAAFAALGTGYLVLSPFLGAIGGYITASTTGANAMFITTQAAGAQALGIPQLGLLGTHNAAASLWCLASPVRVELAYQLAAAHQPVSRKRIALVAVAYVSTVTVFWALYNVLFL</sequence>
<feature type="transmembrane region" description="Helical" evidence="8">
    <location>
        <begin position="236"/>
        <end position="253"/>
    </location>
</feature>
<dbReference type="RefSeq" id="WP_377459447.1">
    <property type="nucleotide sequence ID" value="NZ_JBHLUB010000030.1"/>
</dbReference>
<dbReference type="Proteomes" id="UP001589862">
    <property type="component" value="Unassembled WGS sequence"/>
</dbReference>
<dbReference type="PANTHER" id="PTHR30003:SF0">
    <property type="entry name" value="GLYCOLATE PERMEASE GLCA-RELATED"/>
    <property type="match status" value="1"/>
</dbReference>
<feature type="transmembrane region" description="Helical" evidence="8">
    <location>
        <begin position="115"/>
        <end position="134"/>
    </location>
</feature>
<evidence type="ECO:0000256" key="8">
    <source>
        <dbReference type="RuleBase" id="RU365092"/>
    </source>
</evidence>
<evidence type="ECO:0000256" key="7">
    <source>
        <dbReference type="ARBA" id="ARBA00023136"/>
    </source>
</evidence>
<dbReference type="PANTHER" id="PTHR30003">
    <property type="entry name" value="L-LACTATE PERMEASE"/>
    <property type="match status" value="1"/>
</dbReference>
<feature type="transmembrane region" description="Helical" evidence="8">
    <location>
        <begin position="209"/>
        <end position="230"/>
    </location>
</feature>
<feature type="transmembrane region" description="Helical" evidence="8">
    <location>
        <begin position="89"/>
        <end position="109"/>
    </location>
</feature>
<evidence type="ECO:0000256" key="4">
    <source>
        <dbReference type="ARBA" id="ARBA00022475"/>
    </source>
</evidence>
<feature type="transmembrane region" description="Helical" evidence="8">
    <location>
        <begin position="180"/>
        <end position="197"/>
    </location>
</feature>
<evidence type="ECO:0000256" key="3">
    <source>
        <dbReference type="ARBA" id="ARBA00022448"/>
    </source>
</evidence>
<feature type="transmembrane region" description="Helical" evidence="8">
    <location>
        <begin position="341"/>
        <end position="362"/>
    </location>
</feature>
<feature type="transmembrane region" description="Helical" evidence="8">
    <location>
        <begin position="141"/>
        <end position="160"/>
    </location>
</feature>
<comment type="similarity">
    <text evidence="2 8">Belongs to the lactate permease family.</text>
</comment>
<dbReference type="Pfam" id="PF02652">
    <property type="entry name" value="Lactate_perm"/>
    <property type="match status" value="2"/>
</dbReference>
<evidence type="ECO:0000313" key="9">
    <source>
        <dbReference type="EMBL" id="MFC0582352.1"/>
    </source>
</evidence>
<keyword evidence="6 8" id="KW-1133">Transmembrane helix</keyword>
<keyword evidence="5 8" id="KW-0812">Transmembrane</keyword>
<proteinExistence type="inferred from homology"/>